<evidence type="ECO:0000313" key="3">
    <source>
        <dbReference type="Proteomes" id="UP000540685"/>
    </source>
</evidence>
<feature type="domain" description="DUF1508" evidence="1">
    <location>
        <begin position="11"/>
        <end position="55"/>
    </location>
</feature>
<dbReference type="SUPFAM" id="SSF160113">
    <property type="entry name" value="YegP-like"/>
    <property type="match status" value="1"/>
</dbReference>
<dbReference type="PANTHER" id="PTHR40606">
    <property type="match status" value="1"/>
</dbReference>
<dbReference type="InterPro" id="IPR036913">
    <property type="entry name" value="YegP-like_sf"/>
</dbReference>
<proteinExistence type="predicted"/>
<dbReference type="RefSeq" id="WP_184547951.1">
    <property type="nucleotide sequence ID" value="NZ_JACHMP010000001.1"/>
</dbReference>
<organism evidence="2 3">
    <name type="scientific">Streptosporangium becharense</name>
    <dbReference type="NCBI Taxonomy" id="1816182"/>
    <lineage>
        <taxon>Bacteria</taxon>
        <taxon>Bacillati</taxon>
        <taxon>Actinomycetota</taxon>
        <taxon>Actinomycetes</taxon>
        <taxon>Streptosporangiales</taxon>
        <taxon>Streptosporangiaceae</taxon>
        <taxon>Streptosporangium</taxon>
    </lineage>
</organism>
<keyword evidence="3" id="KW-1185">Reference proteome</keyword>
<dbReference type="Pfam" id="PF07411">
    <property type="entry name" value="DUF1508"/>
    <property type="match status" value="1"/>
</dbReference>
<dbReference type="AlphaFoldDB" id="A0A7W9MJU9"/>
<dbReference type="InterPro" id="IPR010879">
    <property type="entry name" value="DUF1508"/>
</dbReference>
<reference evidence="2 3" key="1">
    <citation type="submission" date="2020-08" db="EMBL/GenBank/DDBJ databases">
        <title>Sequencing the genomes of 1000 actinobacteria strains.</title>
        <authorList>
            <person name="Klenk H.-P."/>
        </authorList>
    </citation>
    <scope>NUCLEOTIDE SEQUENCE [LARGE SCALE GENOMIC DNA]</scope>
    <source>
        <strain evidence="2 3">DSM 46887</strain>
    </source>
</reference>
<dbReference type="Proteomes" id="UP000540685">
    <property type="component" value="Unassembled WGS sequence"/>
</dbReference>
<dbReference type="Gene3D" id="3.30.160.160">
    <property type="entry name" value="YegP-like"/>
    <property type="match status" value="1"/>
</dbReference>
<gene>
    <name evidence="2" type="ORF">F4562_005916</name>
</gene>
<dbReference type="PANTHER" id="PTHR40606:SF1">
    <property type="entry name" value="UPF0339 PROTEIN YEGP"/>
    <property type="match status" value="1"/>
</dbReference>
<evidence type="ECO:0000313" key="2">
    <source>
        <dbReference type="EMBL" id="MBB5822854.1"/>
    </source>
</evidence>
<name>A0A7W9MJU9_9ACTN</name>
<dbReference type="EMBL" id="JACHMP010000001">
    <property type="protein sequence ID" value="MBB5822854.1"/>
    <property type="molecule type" value="Genomic_DNA"/>
</dbReference>
<evidence type="ECO:0000259" key="1">
    <source>
        <dbReference type="Pfam" id="PF07411"/>
    </source>
</evidence>
<dbReference type="InterPro" id="IPR051141">
    <property type="entry name" value="UPF0339_domain"/>
</dbReference>
<accession>A0A7W9MJU9</accession>
<comment type="caution">
    <text evidence="2">The sequence shown here is derived from an EMBL/GenBank/DDBJ whole genome shotgun (WGS) entry which is preliminary data.</text>
</comment>
<protein>
    <submittedName>
        <fullName evidence="2">Uncharacterized protein YegP (UPF0339 family)</fullName>
    </submittedName>
</protein>
<sequence length="58" mass="6102">MAARYVLKKASNGYRFNLVAPNGQIIATSESYTTKANALAGIESVRANADAPVDDQTG</sequence>